<evidence type="ECO:0000256" key="4">
    <source>
        <dbReference type="RuleBase" id="RU000489"/>
    </source>
</evidence>
<dbReference type="InterPro" id="IPR001579">
    <property type="entry name" value="Glyco_hydro_18_chit_AS"/>
</dbReference>
<dbReference type="WBParaSite" id="PSAMB.scaffold141size73288.g2441.t1">
    <property type="protein sequence ID" value="PSAMB.scaffold141size73288.g2441.t1"/>
    <property type="gene ID" value="PSAMB.scaffold141size73288.g2441"/>
</dbReference>
<dbReference type="InterPro" id="IPR036861">
    <property type="entry name" value="Endochitinase-like_sf"/>
</dbReference>
<evidence type="ECO:0000256" key="1">
    <source>
        <dbReference type="ARBA" id="ARBA00022669"/>
    </source>
</evidence>
<dbReference type="GO" id="GO:0008061">
    <property type="term" value="F:chitin binding"/>
    <property type="evidence" value="ECO:0007669"/>
    <property type="project" value="UniProtKB-KW"/>
</dbReference>
<dbReference type="AlphaFoldDB" id="A0A914V0L6"/>
<dbReference type="PROSITE" id="PS51910">
    <property type="entry name" value="GH18_2"/>
    <property type="match status" value="1"/>
</dbReference>
<evidence type="ECO:0000313" key="7">
    <source>
        <dbReference type="Proteomes" id="UP000887566"/>
    </source>
</evidence>
<dbReference type="Gene3D" id="3.10.50.10">
    <property type="match status" value="1"/>
</dbReference>
<dbReference type="SUPFAM" id="SSF57016">
    <property type="entry name" value="Plant lectins/antimicrobial peptides"/>
    <property type="match status" value="1"/>
</dbReference>
<name>A0A914V0L6_9BILA</name>
<dbReference type="InterPro" id="IPR011583">
    <property type="entry name" value="Chitinase_II/V-like_cat"/>
</dbReference>
<dbReference type="CDD" id="cd10909">
    <property type="entry name" value="ChtBD1_GH18_2"/>
    <property type="match status" value="2"/>
</dbReference>
<reference evidence="8" key="1">
    <citation type="submission" date="2022-11" db="UniProtKB">
        <authorList>
            <consortium name="WormBaseParasite"/>
        </authorList>
    </citation>
    <scope>IDENTIFICATION</scope>
</reference>
<dbReference type="GO" id="GO:0005975">
    <property type="term" value="P:carbohydrate metabolic process"/>
    <property type="evidence" value="ECO:0007669"/>
    <property type="project" value="InterPro"/>
</dbReference>
<keyword evidence="3 4" id="KW-0326">Glycosidase</keyword>
<dbReference type="SUPFAM" id="SSF51445">
    <property type="entry name" value="(Trans)glycosidases"/>
    <property type="match status" value="1"/>
</dbReference>
<accession>A0A914V0L6</accession>
<dbReference type="InterPro" id="IPR001223">
    <property type="entry name" value="Glyco_hydro18_cat"/>
</dbReference>
<dbReference type="InterPro" id="IPR029070">
    <property type="entry name" value="Chitinase_insertion_sf"/>
</dbReference>
<dbReference type="Gene3D" id="3.30.60.10">
    <property type="entry name" value="Endochitinase-like"/>
    <property type="match status" value="2"/>
</dbReference>
<dbReference type="CDD" id="cd06548">
    <property type="entry name" value="GH18_chitinase"/>
    <property type="match status" value="1"/>
</dbReference>
<keyword evidence="7" id="KW-1185">Reference proteome</keyword>
<dbReference type="SMART" id="SM00636">
    <property type="entry name" value="Glyco_18"/>
    <property type="match status" value="1"/>
</dbReference>
<dbReference type="Pfam" id="PF00704">
    <property type="entry name" value="Glyco_hydro_18"/>
    <property type="match status" value="1"/>
</dbReference>
<evidence type="ECO:0000256" key="5">
    <source>
        <dbReference type="RuleBase" id="RU004453"/>
    </source>
</evidence>
<dbReference type="InterPro" id="IPR001002">
    <property type="entry name" value="Chitin-bd_1"/>
</dbReference>
<sequence length="591" mass="66105">MRYCDASSYKEDCNKRVVGYFTSWGQRPFTQAQAALLTHVVFAFAEMKEDGSVALGNVAPENRFHDSVALAKTRLEQLLEVARAEDNKHLKIMFAVGGWENSEYFSSMAASSEKRKVFIDSALSMMTEYKFDGIDVDWEYPVIGGKFEGVQADKENYVVLMKELRTALDEHQQKTDRSEKYLLTFAGAAGQWTLDPGFDLPGLLSVADWVNVMTYDYFGAWSSEWGAYTGPPAPLYFGMPPRFSGKMNVDWTMKYYGCMSKLSHKLTMGVPFYGRYWENVGDAADKSNPMWRIARSKNGTFAGGVTPWRDIEKNWTVNATVFHERSKTPYIWDAEREMFLGFENPQSITHKMNYIKEKNLGGVMLWAIDLDDDDDTLMKTKKAGMCGRSAPLYDGYYPVCDPDDPGYSCCGKFGSCGSGASYCDCEECINYAADPSKITEEPIRPTIPIQWYTNDAADGLRGRCGRTIAKLNGKYPICNPDDPLAHCCSNGGYCGNSDAHCNCDGCIDFKQSPSFEFRPIRWWNGDNAGQCGPTAPRLPTGETAICNPESKFSCCSVFGYCGSGPEFCNCQGCVNFKENPDYVYPTPPSEE</sequence>
<dbReference type="GO" id="GO:0006032">
    <property type="term" value="P:chitin catabolic process"/>
    <property type="evidence" value="ECO:0007669"/>
    <property type="project" value="UniProtKB-ARBA"/>
</dbReference>
<dbReference type="PROSITE" id="PS01095">
    <property type="entry name" value="GH18_1"/>
    <property type="match status" value="1"/>
</dbReference>
<evidence type="ECO:0000256" key="3">
    <source>
        <dbReference type="ARBA" id="ARBA00023295"/>
    </source>
</evidence>
<protein>
    <submittedName>
        <fullName evidence="8">GH18 domain-containing protein</fullName>
    </submittedName>
</protein>
<dbReference type="PANTHER" id="PTHR46073:SF4">
    <property type="entry name" value="GH18 DOMAIN-CONTAINING PROTEIN"/>
    <property type="match status" value="1"/>
</dbReference>
<evidence type="ECO:0000259" key="6">
    <source>
        <dbReference type="PROSITE" id="PS51910"/>
    </source>
</evidence>
<evidence type="ECO:0000313" key="8">
    <source>
        <dbReference type="WBParaSite" id="PSAMB.scaffold141size73288.g2441.t1"/>
    </source>
</evidence>
<organism evidence="7 8">
    <name type="scientific">Plectus sambesii</name>
    <dbReference type="NCBI Taxonomy" id="2011161"/>
    <lineage>
        <taxon>Eukaryota</taxon>
        <taxon>Metazoa</taxon>
        <taxon>Ecdysozoa</taxon>
        <taxon>Nematoda</taxon>
        <taxon>Chromadorea</taxon>
        <taxon>Plectida</taxon>
        <taxon>Plectina</taxon>
        <taxon>Plectoidea</taxon>
        <taxon>Plectidae</taxon>
        <taxon>Plectus</taxon>
    </lineage>
</organism>
<dbReference type="SMART" id="SM00270">
    <property type="entry name" value="ChtBD1"/>
    <property type="match status" value="3"/>
</dbReference>
<dbReference type="Proteomes" id="UP000887566">
    <property type="component" value="Unplaced"/>
</dbReference>
<keyword evidence="2 4" id="KW-0378">Hydrolase</keyword>
<evidence type="ECO:0000256" key="2">
    <source>
        <dbReference type="ARBA" id="ARBA00022801"/>
    </source>
</evidence>
<keyword evidence="1" id="KW-0147">Chitin-binding</keyword>
<dbReference type="InterPro" id="IPR017853">
    <property type="entry name" value="GH"/>
</dbReference>
<proteinExistence type="inferred from homology"/>
<feature type="domain" description="GH18" evidence="6">
    <location>
        <begin position="15"/>
        <end position="388"/>
    </location>
</feature>
<dbReference type="Gene3D" id="3.20.20.80">
    <property type="entry name" value="Glycosidases"/>
    <property type="match status" value="1"/>
</dbReference>
<dbReference type="PANTHER" id="PTHR46073">
    <property type="entry name" value="CHITINASE"/>
    <property type="match status" value="1"/>
</dbReference>
<dbReference type="GO" id="GO:0004568">
    <property type="term" value="F:chitinase activity"/>
    <property type="evidence" value="ECO:0007669"/>
    <property type="project" value="UniProtKB-ARBA"/>
</dbReference>
<dbReference type="SUPFAM" id="SSF54556">
    <property type="entry name" value="Chitinase insertion domain"/>
    <property type="match status" value="1"/>
</dbReference>
<comment type="similarity">
    <text evidence="5">Belongs to the glycosyl hydrolase 18 family.</text>
</comment>